<keyword evidence="7" id="KW-0732">Signal</keyword>
<accession>A0A9J2PFJ0</accession>
<dbReference type="GO" id="GO:0006520">
    <property type="term" value="P:amino acid metabolic process"/>
    <property type="evidence" value="ECO:0007669"/>
    <property type="project" value="InterPro"/>
</dbReference>
<dbReference type="Gene3D" id="3.40.640.10">
    <property type="entry name" value="Type I PLP-dependent aspartate aminotransferase-like (Major domain)"/>
    <property type="match status" value="1"/>
</dbReference>
<dbReference type="WBParaSite" id="ALUE_0000876001-mRNA-1">
    <property type="protein sequence ID" value="ALUE_0000876001-mRNA-1"/>
    <property type="gene ID" value="ALUE_0000876001"/>
</dbReference>
<dbReference type="GO" id="GO:0030170">
    <property type="term" value="F:pyridoxal phosphate binding"/>
    <property type="evidence" value="ECO:0007669"/>
    <property type="project" value="InterPro"/>
</dbReference>
<feature type="signal peptide" evidence="7">
    <location>
        <begin position="1"/>
        <end position="19"/>
    </location>
</feature>
<keyword evidence="5" id="KW-0456">Lyase</keyword>
<comment type="similarity">
    <text evidence="2">Belongs to the group II decarboxylase family.</text>
</comment>
<dbReference type="GO" id="GO:0016831">
    <property type="term" value="F:carboxy-lyase activity"/>
    <property type="evidence" value="ECO:0007669"/>
    <property type="project" value="UniProtKB-KW"/>
</dbReference>
<evidence type="ECO:0000313" key="9">
    <source>
        <dbReference type="WBParaSite" id="ALUE_0000876001-mRNA-1"/>
    </source>
</evidence>
<keyword evidence="6" id="KW-0812">Transmembrane</keyword>
<dbReference type="InterPro" id="IPR010977">
    <property type="entry name" value="Aromatic_deC"/>
</dbReference>
<feature type="transmembrane region" description="Helical" evidence="6">
    <location>
        <begin position="216"/>
        <end position="239"/>
    </location>
</feature>
<evidence type="ECO:0000256" key="6">
    <source>
        <dbReference type="SAM" id="Phobius"/>
    </source>
</evidence>
<dbReference type="InterPro" id="IPR002129">
    <property type="entry name" value="PyrdxlP-dep_de-COase"/>
</dbReference>
<keyword evidence="4" id="KW-0663">Pyridoxal phosphate</keyword>
<feature type="chain" id="PRO_5039943751" evidence="7">
    <location>
        <begin position="20"/>
        <end position="858"/>
    </location>
</feature>
<protein>
    <submittedName>
        <fullName evidence="9">Aromatic-L-amino-acid decarboxylase</fullName>
    </submittedName>
</protein>
<evidence type="ECO:0000256" key="7">
    <source>
        <dbReference type="SAM" id="SignalP"/>
    </source>
</evidence>
<dbReference type="Gene3D" id="3.90.1150.10">
    <property type="entry name" value="Aspartate Aminotransferase, domain 1"/>
    <property type="match status" value="1"/>
</dbReference>
<evidence type="ECO:0000313" key="8">
    <source>
        <dbReference type="Proteomes" id="UP000036681"/>
    </source>
</evidence>
<comment type="cofactor">
    <cofactor evidence="1">
        <name>pyridoxal 5'-phosphate</name>
        <dbReference type="ChEBI" id="CHEBI:597326"/>
    </cofactor>
</comment>
<dbReference type="GO" id="GO:0005737">
    <property type="term" value="C:cytoplasm"/>
    <property type="evidence" value="ECO:0007669"/>
    <property type="project" value="TreeGrafter"/>
</dbReference>
<dbReference type="InterPro" id="IPR015424">
    <property type="entry name" value="PyrdxlP-dep_Trfase"/>
</dbReference>
<dbReference type="PANTHER" id="PTHR11999:SF70">
    <property type="entry name" value="MIP05841P"/>
    <property type="match status" value="1"/>
</dbReference>
<dbReference type="GO" id="GO:0019752">
    <property type="term" value="P:carboxylic acid metabolic process"/>
    <property type="evidence" value="ECO:0007669"/>
    <property type="project" value="InterPro"/>
</dbReference>
<evidence type="ECO:0000256" key="4">
    <source>
        <dbReference type="ARBA" id="ARBA00022898"/>
    </source>
</evidence>
<dbReference type="InterPro" id="IPR015421">
    <property type="entry name" value="PyrdxlP-dep_Trfase_major"/>
</dbReference>
<keyword evidence="3" id="KW-0210">Decarboxylase</keyword>
<reference evidence="9" key="1">
    <citation type="submission" date="2023-03" db="UniProtKB">
        <authorList>
            <consortium name="WormBaseParasite"/>
        </authorList>
    </citation>
    <scope>IDENTIFICATION</scope>
</reference>
<dbReference type="PRINTS" id="PR00800">
    <property type="entry name" value="YHDCRBOXLASE"/>
</dbReference>
<name>A0A9J2PFJ0_ASCLU</name>
<evidence type="ECO:0000256" key="5">
    <source>
        <dbReference type="ARBA" id="ARBA00023239"/>
    </source>
</evidence>
<dbReference type="Pfam" id="PF00282">
    <property type="entry name" value="Pyridoxal_deC"/>
    <property type="match status" value="1"/>
</dbReference>
<dbReference type="SUPFAM" id="SSF53383">
    <property type="entry name" value="PLP-dependent transferases"/>
    <property type="match status" value="1"/>
</dbReference>
<evidence type="ECO:0000256" key="3">
    <source>
        <dbReference type="ARBA" id="ARBA00022793"/>
    </source>
</evidence>
<keyword evidence="6" id="KW-1133">Transmembrane helix</keyword>
<organism evidence="8 9">
    <name type="scientific">Ascaris lumbricoides</name>
    <name type="common">Giant roundworm</name>
    <dbReference type="NCBI Taxonomy" id="6252"/>
    <lineage>
        <taxon>Eukaryota</taxon>
        <taxon>Metazoa</taxon>
        <taxon>Ecdysozoa</taxon>
        <taxon>Nematoda</taxon>
        <taxon>Chromadorea</taxon>
        <taxon>Rhabditida</taxon>
        <taxon>Spirurina</taxon>
        <taxon>Ascaridomorpha</taxon>
        <taxon>Ascaridoidea</taxon>
        <taxon>Ascarididae</taxon>
        <taxon>Ascaris</taxon>
    </lineage>
</organism>
<evidence type="ECO:0000256" key="1">
    <source>
        <dbReference type="ARBA" id="ARBA00001933"/>
    </source>
</evidence>
<sequence>MWTDVVVAMLVTAEAIVQSEWPSADSFQQQREPYDAMLPEGISSVPRYFGSVKICNNSIAYSNFFDAVHDYYGIATQGRMVTVEVPDDPCVDDDFVNVVDSQLPTSLAILLSNRLKQPCKIKQTAGSVVQFIDDGNTVISSLVIGTRDPVEITLRSIVSKADIFKRLDIVTAAILHYKKQNFTPGLREDTLGSPPVFKRSKFKESKAKRTAIETPVWAIVICGCVVVVALVGVIAFAVVDHKSNERKREEIRREYEKMSEKDAVEQNDEVEDALSERNRIHAIKRTSPDSALSAKVCKISSETPISGTQLVEYMVSVTRVGIDKSEKAESGKARAAEITGKYAEWNTRPKKAEDIVNDLENWLTPSLLSSRQPFLFGFFPGAQAYVDVVVNALSSGLEAIGAICRGCAALADFERTAVDWLANALAIPKSFTYEGDNGGGYILAKAEDSIVKKMVAYASSQAPFLFEEACHCCGIQCRTIDVNGKFEMDVEALEKQLRLDLGHGFRPLFVQATMGSPSTGSSDNICSLISIASRYDLWLHVDASLGGSSMICPENSDLLGKVEMAQSICISTQSLMNSPMAVFIWTRDLSALQQGRLIAAELMKQYPGAPYLHEHHVPASFPALKAYMVMRLSGLNSTQKHIRHMHSMTQRLREYILEDKRLEVVNNDSLNIICFRLKGADNLDSNGRTYRLCAFINNSRHMLVTHHIACGIGMIRVCINHGTANQKIIDDAWNTMKTLTDQFLAEEASGRVATMAECESFALEYDKCISASSPMVNEEQSSSACQKTPAKTMKALAEGLKQVAPKHSAVQASNSSVSFLESEETSSTIYQTMREFNYDQLERCDSMAVPLVMVLEGG</sequence>
<keyword evidence="8" id="KW-1185">Reference proteome</keyword>
<dbReference type="Proteomes" id="UP000036681">
    <property type="component" value="Unplaced"/>
</dbReference>
<dbReference type="AlphaFoldDB" id="A0A9J2PFJ0"/>
<dbReference type="InterPro" id="IPR015422">
    <property type="entry name" value="PyrdxlP-dep_Trfase_small"/>
</dbReference>
<evidence type="ECO:0000256" key="2">
    <source>
        <dbReference type="ARBA" id="ARBA00009533"/>
    </source>
</evidence>
<proteinExistence type="inferred from homology"/>
<dbReference type="PANTHER" id="PTHR11999">
    <property type="entry name" value="GROUP II PYRIDOXAL-5-PHOSPHATE DECARBOXYLASE"/>
    <property type="match status" value="1"/>
</dbReference>
<keyword evidence="6" id="KW-0472">Membrane</keyword>